<keyword evidence="2" id="KW-0436">Ligase</keyword>
<reference evidence="2 3" key="1">
    <citation type="submission" date="2018-06" db="EMBL/GenBank/DDBJ databases">
        <authorList>
            <consortium name="Pathogen Informatics"/>
            <person name="Doyle S."/>
        </authorList>
    </citation>
    <scope>NUCLEOTIDE SEQUENCE [LARGE SCALE GENOMIC DNA]</scope>
    <source>
        <strain evidence="2 3">NCTC8297</strain>
    </source>
</reference>
<dbReference type="GO" id="GO:0006419">
    <property type="term" value="P:alanyl-tRNA aminoacylation"/>
    <property type="evidence" value="ECO:0007669"/>
    <property type="project" value="InterPro"/>
</dbReference>
<dbReference type="InterPro" id="IPR050058">
    <property type="entry name" value="Ala-tRNA_ligase"/>
</dbReference>
<name>A0A379T6I6_SALER</name>
<dbReference type="GO" id="GO:0005524">
    <property type="term" value="F:ATP binding"/>
    <property type="evidence" value="ECO:0007669"/>
    <property type="project" value="InterPro"/>
</dbReference>
<dbReference type="GO" id="GO:0005829">
    <property type="term" value="C:cytosol"/>
    <property type="evidence" value="ECO:0007669"/>
    <property type="project" value="TreeGrafter"/>
</dbReference>
<evidence type="ECO:0000313" key="3">
    <source>
        <dbReference type="Proteomes" id="UP000254741"/>
    </source>
</evidence>
<dbReference type="InterPro" id="IPR018164">
    <property type="entry name" value="Ala-tRNA-synth_IIc_N"/>
</dbReference>
<keyword evidence="2" id="KW-0030">Aminoacyl-tRNA synthetase</keyword>
<dbReference type="GO" id="GO:0045892">
    <property type="term" value="P:negative regulation of DNA-templated transcription"/>
    <property type="evidence" value="ECO:0007669"/>
    <property type="project" value="TreeGrafter"/>
</dbReference>
<dbReference type="EC" id="6.1.1.7" evidence="2"/>
<dbReference type="Gene3D" id="3.30.930.10">
    <property type="entry name" value="Bira Bifunctional Protein, Domain 2"/>
    <property type="match status" value="1"/>
</dbReference>
<accession>A0A379T6I6</accession>
<dbReference type="InterPro" id="IPR045864">
    <property type="entry name" value="aa-tRNA-synth_II/BPL/LPL"/>
</dbReference>
<dbReference type="SUPFAM" id="SSF55681">
    <property type="entry name" value="Class II aaRS and biotin synthetases"/>
    <property type="match status" value="1"/>
</dbReference>
<dbReference type="GO" id="GO:0004813">
    <property type="term" value="F:alanine-tRNA ligase activity"/>
    <property type="evidence" value="ECO:0007669"/>
    <property type="project" value="UniProtKB-EC"/>
</dbReference>
<dbReference type="GO" id="GO:0002161">
    <property type="term" value="F:aminoacyl-tRNA deacylase activity"/>
    <property type="evidence" value="ECO:0007669"/>
    <property type="project" value="TreeGrafter"/>
</dbReference>
<dbReference type="AlphaFoldDB" id="A0A379T6I6"/>
<evidence type="ECO:0000259" key="1">
    <source>
        <dbReference type="Pfam" id="PF01411"/>
    </source>
</evidence>
<feature type="domain" description="Alanyl-tRNA synthetase class IIc N-terminal" evidence="1">
    <location>
        <begin position="7"/>
        <end position="46"/>
    </location>
</feature>
<gene>
    <name evidence="2" type="primary">alaS_1</name>
    <name evidence="2" type="ORF">NCTC8297_01435</name>
</gene>
<evidence type="ECO:0000313" key="2">
    <source>
        <dbReference type="EMBL" id="SUG46228.1"/>
    </source>
</evidence>
<dbReference type="EMBL" id="UGXG01000002">
    <property type="protein sequence ID" value="SUG46228.1"/>
    <property type="molecule type" value="Genomic_DNA"/>
</dbReference>
<protein>
    <submittedName>
        <fullName evidence="2">Alanyl-tRNA synthetase</fullName>
        <ecNumber evidence="2">6.1.1.7</ecNumber>
    </submittedName>
</protein>
<dbReference type="PANTHER" id="PTHR11777">
    <property type="entry name" value="ALANYL-TRNA SYNTHETASE"/>
    <property type="match status" value="1"/>
</dbReference>
<proteinExistence type="predicted"/>
<sequence>MSKSTAEIRQAFLDFFHSKGHQVVASSSLVPNNDPTLLFTNAGDEPVQGCFPWA</sequence>
<dbReference type="PANTHER" id="PTHR11777:SF9">
    <property type="entry name" value="ALANINE--TRNA LIGASE, CYTOPLASMIC"/>
    <property type="match status" value="1"/>
</dbReference>
<dbReference type="Proteomes" id="UP000254741">
    <property type="component" value="Unassembled WGS sequence"/>
</dbReference>
<organism evidence="2 3">
    <name type="scientific">Salmonella enterica subsp. arizonae</name>
    <dbReference type="NCBI Taxonomy" id="59203"/>
    <lineage>
        <taxon>Bacteria</taxon>
        <taxon>Pseudomonadati</taxon>
        <taxon>Pseudomonadota</taxon>
        <taxon>Gammaproteobacteria</taxon>
        <taxon>Enterobacterales</taxon>
        <taxon>Enterobacteriaceae</taxon>
        <taxon>Salmonella</taxon>
    </lineage>
</organism>
<dbReference type="Pfam" id="PF01411">
    <property type="entry name" value="tRNA-synt_2c"/>
    <property type="match status" value="1"/>
</dbReference>